<evidence type="ECO:0000256" key="1">
    <source>
        <dbReference type="SAM" id="MobiDB-lite"/>
    </source>
</evidence>
<accession>A0A6B3SZX6</accession>
<name>A0A6B3SZX6_9BURK</name>
<feature type="compositionally biased region" description="Polar residues" evidence="1">
    <location>
        <begin position="52"/>
        <end position="62"/>
    </location>
</feature>
<dbReference type="AlphaFoldDB" id="A0A6B3SZX6"/>
<gene>
    <name evidence="2" type="ORF">G3574_27675</name>
</gene>
<feature type="region of interest" description="Disordered" evidence="1">
    <location>
        <begin position="49"/>
        <end position="68"/>
    </location>
</feature>
<protein>
    <submittedName>
        <fullName evidence="2">Uncharacterized protein</fullName>
    </submittedName>
</protein>
<sequence length="586" mass="61551">MPLSANGADTGVQATELDSTVDVDGTDLRGSGGKPIVGGRVINRSIAKHVGTGSSTNSSGRAKSNPEVVSSFDGLNLRQQRLANNGNQFTVEPPDQGLCAGNGYVLESVNDVLQVFDANGNPLTGVVDLNSFHGYIPAINRGVSPTKYGPSITDPVCLFDKDTQRWFHVVLTLDRVGTSSALSGKNHLDIAVSTTASPLDPWIIYRLPVQNDGTDGTPNHQCDGGPCLGDYPHIGVDANAIYLTTNEFSLFGDGFYGAQIYALSKRALANRASGIPVALFNTFDPSVPYPGFTVWPAQSLTHDLDNNGTEFMLSSLAVFENSGNSNQIVLWKLTNTQSIDSATPALQLTATGMPVATYGVPPSAKQKAGSTPLRDCIANAYNDGCNALLGVPRTSNPIYDLDSSDSRMQQVFYANGKLWGALGTAVQIAGDTEARAGIAYYVVNPNSAKVTKQGVIAMAGNNVTYPAIAVTESGRGVIGFTLVGNDHFPTAAYAALDALTGAGDVHIAKAGVGPADGFSGYLPYSDRPRWGDYGAAASDGTSIWIANEYIAQTCTEPQFMAAPFGSCGGTRTSLGNWATRITRLNP</sequence>
<feature type="region of interest" description="Disordered" evidence="1">
    <location>
        <begin position="1"/>
        <end position="36"/>
    </location>
</feature>
<dbReference type="EMBL" id="JAAIVB010000085">
    <property type="protein sequence ID" value="NEX64879.1"/>
    <property type="molecule type" value="Genomic_DNA"/>
</dbReference>
<evidence type="ECO:0000313" key="3">
    <source>
        <dbReference type="Proteomes" id="UP000482155"/>
    </source>
</evidence>
<proteinExistence type="predicted"/>
<comment type="caution">
    <text evidence="2">The sequence shown here is derived from an EMBL/GenBank/DDBJ whole genome shotgun (WGS) entry which is preliminary data.</text>
</comment>
<dbReference type="RefSeq" id="WP_163968794.1">
    <property type="nucleotide sequence ID" value="NZ_JAAIVB010000085.1"/>
</dbReference>
<evidence type="ECO:0000313" key="2">
    <source>
        <dbReference type="EMBL" id="NEX64879.1"/>
    </source>
</evidence>
<dbReference type="Proteomes" id="UP000482155">
    <property type="component" value="Unassembled WGS sequence"/>
</dbReference>
<organism evidence="2 3">
    <name type="scientific">Noviherbaspirillum galbum</name>
    <dbReference type="NCBI Taxonomy" id="2709383"/>
    <lineage>
        <taxon>Bacteria</taxon>
        <taxon>Pseudomonadati</taxon>
        <taxon>Pseudomonadota</taxon>
        <taxon>Betaproteobacteria</taxon>
        <taxon>Burkholderiales</taxon>
        <taxon>Oxalobacteraceae</taxon>
        <taxon>Noviherbaspirillum</taxon>
    </lineage>
</organism>
<reference evidence="2 3" key="1">
    <citation type="submission" date="2020-02" db="EMBL/GenBank/DDBJ databases">
        <authorList>
            <person name="Kim M.K."/>
        </authorList>
    </citation>
    <scope>NUCLEOTIDE SEQUENCE [LARGE SCALE GENOMIC DNA]</scope>
    <source>
        <strain evidence="2 3">17J57-3</strain>
    </source>
</reference>
<keyword evidence="3" id="KW-1185">Reference proteome</keyword>